<organism evidence="1">
    <name type="scientific">Brazilian cedratvirus IHUMI</name>
    <dbReference type="NCBI Taxonomy" id="2126980"/>
    <lineage>
        <taxon>Viruses</taxon>
        <taxon>Pithoviruses</taxon>
        <taxon>Orthocedratvirinae</taxon>
        <taxon>Alphacedratvirus</taxon>
        <taxon>Alphacedratvirus brasiliense</taxon>
    </lineage>
</organism>
<name>A0A2R8FG06_9VIRU</name>
<dbReference type="PANTHER" id="PTHR46586">
    <property type="entry name" value="ANKYRIN REPEAT-CONTAINING PROTEIN"/>
    <property type="match status" value="1"/>
</dbReference>
<keyword evidence="2" id="KW-1185">Reference proteome</keyword>
<dbReference type="EMBL" id="LT994651">
    <property type="protein sequence ID" value="SPN79848.1"/>
    <property type="molecule type" value="Genomic_DNA"/>
</dbReference>
<dbReference type="Proteomes" id="UP000273054">
    <property type="component" value="Segment"/>
</dbReference>
<dbReference type="InterPro" id="IPR036770">
    <property type="entry name" value="Ankyrin_rpt-contain_sf"/>
</dbReference>
<dbReference type="SUPFAM" id="SSF140860">
    <property type="entry name" value="Pseudo ankyrin repeat-like"/>
    <property type="match status" value="1"/>
</dbReference>
<dbReference type="InterPro" id="IPR002110">
    <property type="entry name" value="Ankyrin_rpt"/>
</dbReference>
<dbReference type="Gene3D" id="1.25.40.20">
    <property type="entry name" value="Ankyrin repeat-containing domain"/>
    <property type="match status" value="1"/>
</dbReference>
<proteinExistence type="predicted"/>
<dbReference type="Pfam" id="PF13637">
    <property type="entry name" value="Ank_4"/>
    <property type="match status" value="1"/>
</dbReference>
<dbReference type="PANTHER" id="PTHR46586:SF3">
    <property type="entry name" value="ANKYRIN REPEAT-CONTAINING PROTEIN"/>
    <property type="match status" value="1"/>
</dbReference>
<accession>A0A2R8FG06</accession>
<gene>
    <name evidence="1" type="ORF">BRZCDTV_531</name>
</gene>
<dbReference type="InterPro" id="IPR052050">
    <property type="entry name" value="SecEffector_AnkRepeat"/>
</dbReference>
<evidence type="ECO:0000313" key="1">
    <source>
        <dbReference type="EMBL" id="SPN79848.1"/>
    </source>
</evidence>
<sequence length="212" mass="24554">MEIVYRTIFSYSGGYNFLNQQVCSTFRFLAPKTTYLEYLDQVLSEGGKVENFIPSKKIMEAAIEAELLHVLEACKDFIPKYNFYRRMAKKGKLRVLQWAHDRHPWTDNVCAWAAGRGLLEVLKWARANGFPWNVEVCNQAASSGHLEVLKWLIDNGCDCDDNICAWATTGDHLEILQWLIDNGFSHDIDQIHRQAISYCHHRTAGWLESKYY</sequence>
<protein>
    <submittedName>
        <fullName evidence="1">Ankyrin repeat-containing protein</fullName>
    </submittedName>
</protein>
<evidence type="ECO:0000313" key="2">
    <source>
        <dbReference type="Proteomes" id="UP000273054"/>
    </source>
</evidence>
<reference evidence="1" key="1">
    <citation type="submission" date="2018-03" db="EMBL/GenBank/DDBJ databases">
        <authorList>
            <consortium name="Urmite Genomes"/>
        </authorList>
    </citation>
    <scope>NUCLEOTIDE SEQUENCE [LARGE SCALE GENOMIC DNA]</scope>
    <source>
        <strain evidence="1">IHUMI-27.7</strain>
    </source>
</reference>